<sequence length="96" mass="11279">MQQWEYMTELVSAHIKNKGWEEYRQTNWPNYKPHKFAPETMIPQLNKRGEGGWELVHMEPVVAGQNSDVCCFGTGTRWSNTYFCAWKRPKPEADAE</sequence>
<protein>
    <submittedName>
        <fullName evidence="1">Uncharacterized protein</fullName>
    </submittedName>
</protein>
<name>X0VB92_9ZZZZ</name>
<reference evidence="1" key="1">
    <citation type="journal article" date="2014" name="Front. Microbiol.">
        <title>High frequency of phylogenetically diverse reductive dehalogenase-homologous genes in deep subseafloor sedimentary metagenomes.</title>
        <authorList>
            <person name="Kawai M."/>
            <person name="Futagami T."/>
            <person name="Toyoda A."/>
            <person name="Takaki Y."/>
            <person name="Nishi S."/>
            <person name="Hori S."/>
            <person name="Arai W."/>
            <person name="Tsubouchi T."/>
            <person name="Morono Y."/>
            <person name="Uchiyama I."/>
            <person name="Ito T."/>
            <person name="Fujiyama A."/>
            <person name="Inagaki F."/>
            <person name="Takami H."/>
        </authorList>
    </citation>
    <scope>NUCLEOTIDE SEQUENCE</scope>
    <source>
        <strain evidence="1">Expedition CK06-06</strain>
    </source>
</reference>
<dbReference type="EMBL" id="BARS01014895">
    <property type="protein sequence ID" value="GAF97880.1"/>
    <property type="molecule type" value="Genomic_DNA"/>
</dbReference>
<proteinExistence type="predicted"/>
<evidence type="ECO:0000313" key="1">
    <source>
        <dbReference type="EMBL" id="GAF97880.1"/>
    </source>
</evidence>
<gene>
    <name evidence="1" type="ORF">S01H1_24741</name>
</gene>
<dbReference type="AlphaFoldDB" id="X0VB92"/>
<comment type="caution">
    <text evidence="1">The sequence shown here is derived from an EMBL/GenBank/DDBJ whole genome shotgun (WGS) entry which is preliminary data.</text>
</comment>
<accession>X0VB92</accession>
<organism evidence="1">
    <name type="scientific">marine sediment metagenome</name>
    <dbReference type="NCBI Taxonomy" id="412755"/>
    <lineage>
        <taxon>unclassified sequences</taxon>
        <taxon>metagenomes</taxon>
        <taxon>ecological metagenomes</taxon>
    </lineage>
</organism>